<dbReference type="EC" id="2.6.1.44" evidence="4"/>
<comment type="caution">
    <text evidence="9">The sequence shown here is derived from an EMBL/GenBank/DDBJ whole genome shotgun (WGS) entry which is preliminary data.</text>
</comment>
<accession>A0A7W8E5Q3</accession>
<keyword evidence="6 9" id="KW-0808">Transferase</keyword>
<dbReference type="Pfam" id="PF00202">
    <property type="entry name" value="Aminotran_3"/>
    <property type="match status" value="1"/>
</dbReference>
<reference evidence="9 10" key="1">
    <citation type="submission" date="2020-08" db="EMBL/GenBank/DDBJ databases">
        <title>Genomic Encyclopedia of Type Strains, Phase IV (KMG-V): Genome sequencing to study the core and pangenomes of soil and plant-associated prokaryotes.</title>
        <authorList>
            <person name="Whitman W."/>
        </authorList>
    </citation>
    <scope>NUCLEOTIDE SEQUENCE [LARGE SCALE GENOMIC DNA]</scope>
    <source>
        <strain evidence="9 10">M8UP14</strain>
    </source>
</reference>
<dbReference type="Gene3D" id="3.40.640.10">
    <property type="entry name" value="Type I PLP-dependent aspartate aminotransferase-like (Major domain)"/>
    <property type="match status" value="1"/>
</dbReference>
<evidence type="ECO:0000256" key="8">
    <source>
        <dbReference type="RuleBase" id="RU003560"/>
    </source>
</evidence>
<proteinExistence type="inferred from homology"/>
<keyword evidence="5 9" id="KW-0032">Aminotransferase</keyword>
<evidence type="ECO:0000256" key="2">
    <source>
        <dbReference type="ARBA" id="ARBA00008954"/>
    </source>
</evidence>
<comment type="cofactor">
    <cofactor evidence="1">
        <name>pyridoxal 5'-phosphate</name>
        <dbReference type="ChEBI" id="CHEBI:597326"/>
    </cofactor>
</comment>
<dbReference type="FunFam" id="3.40.640.10:FF:000004">
    <property type="entry name" value="Acetylornithine aminotransferase"/>
    <property type="match status" value="1"/>
</dbReference>
<dbReference type="GO" id="GO:0030170">
    <property type="term" value="F:pyridoxal phosphate binding"/>
    <property type="evidence" value="ECO:0007669"/>
    <property type="project" value="InterPro"/>
</dbReference>
<dbReference type="PANTHER" id="PTHR45688">
    <property type="match status" value="1"/>
</dbReference>
<protein>
    <recommendedName>
        <fullName evidence="4">alanine--glyoxylate transaminase</fullName>
        <ecNumber evidence="4">2.6.1.44</ecNumber>
    </recommendedName>
</protein>
<keyword evidence="7 8" id="KW-0663">Pyridoxal phosphate</keyword>
<dbReference type="InterPro" id="IPR015424">
    <property type="entry name" value="PyrdxlP-dep_Trfase"/>
</dbReference>
<comment type="subunit">
    <text evidence="3">Homotetramer.</text>
</comment>
<dbReference type="InterPro" id="IPR015422">
    <property type="entry name" value="PyrdxlP-dep_Trfase_small"/>
</dbReference>
<dbReference type="RefSeq" id="WP_184221763.1">
    <property type="nucleotide sequence ID" value="NZ_JACHIP010000007.1"/>
</dbReference>
<evidence type="ECO:0000256" key="6">
    <source>
        <dbReference type="ARBA" id="ARBA00022679"/>
    </source>
</evidence>
<name>A0A7W8E5Q3_9BACT</name>
<sequence length="434" mass="47148">MDRKEIIRKKQEFVYPATSNYYADPLPIERGEMQHVWDVEGRKYLDFFGGIVTVGVGHANPRITAPVKAQMDKLGHTSTLYPHQTMVELAEKIAQITPGRISKSFFTASGTEANETAIQSARMHTGNTEIVVLRHSYSGRSSLTRSMGGISAWRKANYEVGIVHTMSPYCYRCPIGLKYPSCEIACAKDIENVIQSSTSGAIAGMLAEPIQGVGGYIVPPKEFFKIAFKIVKEYGGDFISDEVQTGWGRTGKKWFGIEHWEVEPDIITGAKSLGNGYPIGLTAATPEIANAYEGPTISTFGGNPIAMVTAKAVIDLIEEDDLITNCDVVGGYLQEKLKELQEKYPCIGEVRGMGLMQAIELVTDPVTKEPATALAVEVMEAARERGLLIGKGGVYNNVLRMAPPMNISKSDVDEAAAILSESFAAVMAATYATA</sequence>
<comment type="similarity">
    <text evidence="2 8">Belongs to the class-III pyridoxal-phosphate-dependent aminotransferase family.</text>
</comment>
<dbReference type="InterPro" id="IPR005814">
    <property type="entry name" value="Aminotrans_3"/>
</dbReference>
<keyword evidence="10" id="KW-1185">Reference proteome</keyword>
<evidence type="ECO:0000256" key="5">
    <source>
        <dbReference type="ARBA" id="ARBA00022576"/>
    </source>
</evidence>
<evidence type="ECO:0000256" key="7">
    <source>
        <dbReference type="ARBA" id="ARBA00022898"/>
    </source>
</evidence>
<evidence type="ECO:0000313" key="9">
    <source>
        <dbReference type="EMBL" id="MBB5059866.1"/>
    </source>
</evidence>
<evidence type="ECO:0000256" key="1">
    <source>
        <dbReference type="ARBA" id="ARBA00001933"/>
    </source>
</evidence>
<dbReference type="PANTHER" id="PTHR45688:SF3">
    <property type="entry name" value="ALANINE--GLYOXYLATE AMINOTRANSFERASE 2, MITOCHONDRIAL"/>
    <property type="match status" value="1"/>
</dbReference>
<dbReference type="Gene3D" id="3.90.1150.10">
    <property type="entry name" value="Aspartate Aminotransferase, domain 1"/>
    <property type="match status" value="1"/>
</dbReference>
<evidence type="ECO:0000256" key="4">
    <source>
        <dbReference type="ARBA" id="ARBA00013049"/>
    </source>
</evidence>
<dbReference type="EMBL" id="JACHIP010000007">
    <property type="protein sequence ID" value="MBB5059866.1"/>
    <property type="molecule type" value="Genomic_DNA"/>
</dbReference>
<dbReference type="AlphaFoldDB" id="A0A7W8E5Q3"/>
<organism evidence="9 10">
    <name type="scientific">Granulicella aggregans</name>
    <dbReference type="NCBI Taxonomy" id="474949"/>
    <lineage>
        <taxon>Bacteria</taxon>
        <taxon>Pseudomonadati</taxon>
        <taxon>Acidobacteriota</taxon>
        <taxon>Terriglobia</taxon>
        <taxon>Terriglobales</taxon>
        <taxon>Acidobacteriaceae</taxon>
        <taxon>Granulicella</taxon>
    </lineage>
</organism>
<dbReference type="GO" id="GO:0008453">
    <property type="term" value="F:alanine-glyoxylate transaminase activity"/>
    <property type="evidence" value="ECO:0007669"/>
    <property type="project" value="UniProtKB-EC"/>
</dbReference>
<dbReference type="PIRSF" id="PIRSF000521">
    <property type="entry name" value="Transaminase_4ab_Lys_Orn"/>
    <property type="match status" value="1"/>
</dbReference>
<dbReference type="CDD" id="cd00610">
    <property type="entry name" value="OAT_like"/>
    <property type="match status" value="1"/>
</dbReference>
<dbReference type="InterPro" id="IPR015421">
    <property type="entry name" value="PyrdxlP-dep_Trfase_major"/>
</dbReference>
<dbReference type="Proteomes" id="UP000540989">
    <property type="component" value="Unassembled WGS sequence"/>
</dbReference>
<evidence type="ECO:0000256" key="3">
    <source>
        <dbReference type="ARBA" id="ARBA00011881"/>
    </source>
</evidence>
<evidence type="ECO:0000313" key="10">
    <source>
        <dbReference type="Proteomes" id="UP000540989"/>
    </source>
</evidence>
<gene>
    <name evidence="9" type="ORF">HDF16_004595</name>
</gene>
<dbReference type="SUPFAM" id="SSF53383">
    <property type="entry name" value="PLP-dependent transferases"/>
    <property type="match status" value="1"/>
</dbReference>